<protein>
    <submittedName>
        <fullName evidence="2">Uncharacterized protein</fullName>
    </submittedName>
</protein>
<keyword evidence="3" id="KW-1185">Reference proteome</keyword>
<dbReference type="Proteomes" id="UP000060778">
    <property type="component" value="Chromosome"/>
</dbReference>
<dbReference type="AlphaFoldDB" id="A0A0U3FAE0"/>
<keyword evidence="1" id="KW-1133">Transmembrane helix</keyword>
<accession>A0A0U3FAE0</accession>
<dbReference type="KEGG" id="iis:EYM_05950"/>
<dbReference type="EMBL" id="CP006867">
    <property type="protein sequence ID" value="ALU12633.1"/>
    <property type="molecule type" value="Genomic_DNA"/>
</dbReference>
<gene>
    <name evidence="2" type="ORF">EYM_05950</name>
</gene>
<reference evidence="2 3" key="1">
    <citation type="submission" date="2013-11" db="EMBL/GenBank/DDBJ databases">
        <title>Comparative genomics of Ignicoccus.</title>
        <authorList>
            <person name="Podar M."/>
        </authorList>
    </citation>
    <scope>NUCLEOTIDE SEQUENCE [LARGE SCALE GENOMIC DNA]</scope>
    <source>
        <strain evidence="2 3">DSM 13165</strain>
    </source>
</reference>
<keyword evidence="1" id="KW-0472">Membrane</keyword>
<feature type="transmembrane region" description="Helical" evidence="1">
    <location>
        <begin position="81"/>
        <end position="101"/>
    </location>
</feature>
<sequence length="105" mass="11900">MRLKVIPLLIVLGIPLALFVRYSLLVYVPLVFAIARAYDRSMDERDLEVRKMASIATLKATITLLSLTFIASTVFGHFKELLAVAFLSSILGYWAFVNYYYSKMG</sequence>
<feature type="transmembrane region" description="Helical" evidence="1">
    <location>
        <begin position="6"/>
        <end position="35"/>
    </location>
</feature>
<evidence type="ECO:0000313" key="2">
    <source>
        <dbReference type="EMBL" id="ALU12633.1"/>
    </source>
</evidence>
<proteinExistence type="predicted"/>
<dbReference type="STRING" id="940295.EYM_05950"/>
<keyword evidence="1" id="KW-0812">Transmembrane</keyword>
<organism evidence="2 3">
    <name type="scientific">Ignicoccus islandicus DSM 13165</name>
    <dbReference type="NCBI Taxonomy" id="940295"/>
    <lineage>
        <taxon>Archaea</taxon>
        <taxon>Thermoproteota</taxon>
        <taxon>Thermoprotei</taxon>
        <taxon>Desulfurococcales</taxon>
        <taxon>Desulfurococcaceae</taxon>
        <taxon>Ignicoccus</taxon>
    </lineage>
</organism>
<evidence type="ECO:0000256" key="1">
    <source>
        <dbReference type="SAM" id="Phobius"/>
    </source>
</evidence>
<feature type="transmembrane region" description="Helical" evidence="1">
    <location>
        <begin position="56"/>
        <end position="75"/>
    </location>
</feature>
<name>A0A0U3FAE0_9CREN</name>
<evidence type="ECO:0000313" key="3">
    <source>
        <dbReference type="Proteomes" id="UP000060778"/>
    </source>
</evidence>